<proteinExistence type="predicted"/>
<organism evidence="2">
    <name type="scientific">Culex pipiens</name>
    <name type="common">House mosquito</name>
    <dbReference type="NCBI Taxonomy" id="7175"/>
    <lineage>
        <taxon>Eukaryota</taxon>
        <taxon>Metazoa</taxon>
        <taxon>Ecdysozoa</taxon>
        <taxon>Arthropoda</taxon>
        <taxon>Hexapoda</taxon>
        <taxon>Insecta</taxon>
        <taxon>Pterygota</taxon>
        <taxon>Neoptera</taxon>
        <taxon>Endopterygota</taxon>
        <taxon>Diptera</taxon>
        <taxon>Nematocera</taxon>
        <taxon>Culicoidea</taxon>
        <taxon>Culicidae</taxon>
        <taxon>Culicinae</taxon>
        <taxon>Culicini</taxon>
        <taxon>Culex</taxon>
        <taxon>Culex</taxon>
    </lineage>
</organism>
<feature type="region of interest" description="Disordered" evidence="1">
    <location>
        <begin position="28"/>
        <end position="48"/>
    </location>
</feature>
<name>A0A8D8NWV2_CULPI</name>
<sequence>MFFGFVGKFRNFRVHPLLSGTTAATTKFGGAEHHQHTRSKASGSQQNRFPIAATDTNFSPRVKHLKILIHPTTTVDTTTEHGVALTRRRRRLLRRLLAERERPCSSAATRIQKEGERENSRLLAIPGAIFDPVGSWPAISCTFRNTFATISGF</sequence>
<dbReference type="AlphaFoldDB" id="A0A8D8NWV2"/>
<reference evidence="2" key="1">
    <citation type="submission" date="2021-05" db="EMBL/GenBank/DDBJ databases">
        <authorList>
            <person name="Alioto T."/>
            <person name="Alioto T."/>
            <person name="Gomez Garrido J."/>
        </authorList>
    </citation>
    <scope>NUCLEOTIDE SEQUENCE</scope>
</reference>
<evidence type="ECO:0000313" key="2">
    <source>
        <dbReference type="EMBL" id="CAG6580315.1"/>
    </source>
</evidence>
<accession>A0A8D8NWV2</accession>
<dbReference type="EMBL" id="HBUE01304240">
    <property type="protein sequence ID" value="CAG6580315.1"/>
    <property type="molecule type" value="Transcribed_RNA"/>
</dbReference>
<dbReference type="EMBL" id="HBUE01198167">
    <property type="protein sequence ID" value="CAG6528570.1"/>
    <property type="molecule type" value="Transcribed_RNA"/>
</dbReference>
<protein>
    <submittedName>
        <fullName evidence="2">(northern house mosquito) hypothetical protein</fullName>
    </submittedName>
</protein>
<evidence type="ECO:0000256" key="1">
    <source>
        <dbReference type="SAM" id="MobiDB-lite"/>
    </source>
</evidence>